<evidence type="ECO:0000313" key="2">
    <source>
        <dbReference type="EMBL" id="CAB4564421.1"/>
    </source>
</evidence>
<dbReference type="Gene3D" id="3.30.110.40">
    <property type="entry name" value="TusA-like domain"/>
    <property type="match status" value="1"/>
</dbReference>
<dbReference type="EMBL" id="CAEZTJ010000034">
    <property type="protein sequence ID" value="CAB4564421.1"/>
    <property type="molecule type" value="Genomic_DNA"/>
</dbReference>
<organism evidence="2">
    <name type="scientific">freshwater metagenome</name>
    <dbReference type="NCBI Taxonomy" id="449393"/>
    <lineage>
        <taxon>unclassified sequences</taxon>
        <taxon>metagenomes</taxon>
        <taxon>ecological metagenomes</taxon>
    </lineage>
</organism>
<sequence length="70" mass="7854">MIEIDSRGSKCPQPIIDLAQGLLRNPAEVEFRLLSDDVATWSDLTAWSRMTGHQVTASTPATFLIRRVRN</sequence>
<evidence type="ECO:0000259" key="1">
    <source>
        <dbReference type="Pfam" id="PF01206"/>
    </source>
</evidence>
<name>A0A6J6DK29_9ZZZZ</name>
<dbReference type="Pfam" id="PF01206">
    <property type="entry name" value="TusA"/>
    <property type="match status" value="1"/>
</dbReference>
<dbReference type="InterPro" id="IPR001455">
    <property type="entry name" value="TusA-like"/>
</dbReference>
<proteinExistence type="predicted"/>
<dbReference type="CDD" id="cd00291">
    <property type="entry name" value="SirA_YedF_YeeD"/>
    <property type="match status" value="1"/>
</dbReference>
<protein>
    <submittedName>
        <fullName evidence="2">Unannotated protein</fullName>
    </submittedName>
</protein>
<gene>
    <name evidence="2" type="ORF">UFOPK1650_00378</name>
</gene>
<feature type="domain" description="UPF0033" evidence="1">
    <location>
        <begin position="2"/>
        <end position="58"/>
    </location>
</feature>
<reference evidence="2" key="1">
    <citation type="submission" date="2020-05" db="EMBL/GenBank/DDBJ databases">
        <authorList>
            <person name="Chiriac C."/>
            <person name="Salcher M."/>
            <person name="Ghai R."/>
            <person name="Kavagutti S V."/>
        </authorList>
    </citation>
    <scope>NUCLEOTIDE SEQUENCE</scope>
</reference>
<dbReference type="AlphaFoldDB" id="A0A6J6DK29"/>
<dbReference type="SUPFAM" id="SSF64307">
    <property type="entry name" value="SirA-like"/>
    <property type="match status" value="1"/>
</dbReference>
<accession>A0A6J6DK29</accession>
<dbReference type="InterPro" id="IPR036868">
    <property type="entry name" value="TusA-like_sf"/>
</dbReference>